<feature type="compositionally biased region" description="Gly residues" evidence="1">
    <location>
        <begin position="136"/>
        <end position="159"/>
    </location>
</feature>
<feature type="compositionally biased region" description="Basic and acidic residues" evidence="1">
    <location>
        <begin position="163"/>
        <end position="174"/>
    </location>
</feature>
<feature type="compositionally biased region" description="Gly residues" evidence="1">
    <location>
        <begin position="66"/>
        <end position="77"/>
    </location>
</feature>
<keyword evidence="3" id="KW-1185">Reference proteome</keyword>
<evidence type="ECO:0000313" key="3">
    <source>
        <dbReference type="Proteomes" id="UP001291309"/>
    </source>
</evidence>
<reference evidence="2 3" key="1">
    <citation type="submission" date="2023-12" db="EMBL/GenBank/DDBJ databases">
        <title>the genome sequence of Hyalangium sp. s54d21.</title>
        <authorList>
            <person name="Zhang X."/>
        </authorList>
    </citation>
    <scope>NUCLEOTIDE SEQUENCE [LARGE SCALE GENOMIC DNA]</scope>
    <source>
        <strain evidence="3">s54d21</strain>
    </source>
</reference>
<comment type="caution">
    <text evidence="2">The sequence shown here is derived from an EMBL/GenBank/DDBJ whole genome shotgun (WGS) entry which is preliminary data.</text>
</comment>
<feature type="region of interest" description="Disordered" evidence="1">
    <location>
        <begin position="128"/>
        <end position="174"/>
    </location>
</feature>
<feature type="compositionally biased region" description="Low complexity" evidence="1">
    <location>
        <begin position="49"/>
        <end position="65"/>
    </location>
</feature>
<proteinExistence type="predicted"/>
<evidence type="ECO:0008006" key="4">
    <source>
        <dbReference type="Google" id="ProtNLM"/>
    </source>
</evidence>
<sequence>MSEQGYPVTVAVRRPDGRVEQVRVGTAYKSGDGFTLSMGELSIGGTPEAAPAPAARRAASGASASSGGGGGGGGGGEVFPNYGRSKGGPIRGATMQDLEYYANGARRSLGDPSKSRWHDKERALLASIEAEIARQRGGGGGGGGEEDYGGGGGGSGGMGDNEPPPHSDDDNIPF</sequence>
<dbReference type="RefSeq" id="WP_321550100.1">
    <property type="nucleotide sequence ID" value="NZ_JAXIVS010000014.1"/>
</dbReference>
<organism evidence="2 3">
    <name type="scientific">Hyalangium rubrum</name>
    <dbReference type="NCBI Taxonomy" id="3103134"/>
    <lineage>
        <taxon>Bacteria</taxon>
        <taxon>Pseudomonadati</taxon>
        <taxon>Myxococcota</taxon>
        <taxon>Myxococcia</taxon>
        <taxon>Myxococcales</taxon>
        <taxon>Cystobacterineae</taxon>
        <taxon>Archangiaceae</taxon>
        <taxon>Hyalangium</taxon>
    </lineage>
</organism>
<name>A0ABU5HDP1_9BACT</name>
<dbReference type="EMBL" id="JAXIVS010000014">
    <property type="protein sequence ID" value="MDY7231390.1"/>
    <property type="molecule type" value="Genomic_DNA"/>
</dbReference>
<dbReference type="Proteomes" id="UP001291309">
    <property type="component" value="Unassembled WGS sequence"/>
</dbReference>
<feature type="region of interest" description="Disordered" evidence="1">
    <location>
        <begin position="39"/>
        <end position="92"/>
    </location>
</feature>
<gene>
    <name evidence="2" type="ORF">SYV04_33675</name>
</gene>
<accession>A0ABU5HDP1</accession>
<evidence type="ECO:0000256" key="1">
    <source>
        <dbReference type="SAM" id="MobiDB-lite"/>
    </source>
</evidence>
<protein>
    <recommendedName>
        <fullName evidence="4">Lipoprotein</fullName>
    </recommendedName>
</protein>
<evidence type="ECO:0000313" key="2">
    <source>
        <dbReference type="EMBL" id="MDY7231390.1"/>
    </source>
</evidence>